<reference evidence="3" key="1">
    <citation type="journal article" date="2019" name="Int. J. Syst. Evol. Microbiol.">
        <title>The Global Catalogue of Microorganisms (GCM) 10K type strain sequencing project: providing services to taxonomists for standard genome sequencing and annotation.</title>
        <authorList>
            <consortium name="The Broad Institute Genomics Platform"/>
            <consortium name="The Broad Institute Genome Sequencing Center for Infectious Disease"/>
            <person name="Wu L."/>
            <person name="Ma J."/>
        </authorList>
    </citation>
    <scope>NUCLEOTIDE SEQUENCE [LARGE SCALE GENOMIC DNA]</scope>
    <source>
        <strain evidence="3">KCTC 23917</strain>
    </source>
</reference>
<dbReference type="InterPro" id="IPR016181">
    <property type="entry name" value="Acyl_CoA_acyltransferase"/>
</dbReference>
<sequence>MRRLFLQSRIAAFHWTDIRRFQLQDLDAQTSGENILLAEDAQGQLAGFISVQSESRFIHHLYVAATHQRLGIGAALLQQLPQWQQEAWQLKCLQLNQPAVNFYMAQGFSAIESGDCDDGAYWLMQSPTN</sequence>
<dbReference type="EMBL" id="BMYU01000001">
    <property type="protein sequence ID" value="GGX31412.1"/>
    <property type="molecule type" value="Genomic_DNA"/>
</dbReference>
<accession>A0ABQ2XSL0</accession>
<dbReference type="PROSITE" id="PS51186">
    <property type="entry name" value="GNAT"/>
    <property type="match status" value="1"/>
</dbReference>
<evidence type="ECO:0000313" key="2">
    <source>
        <dbReference type="EMBL" id="GGX31412.1"/>
    </source>
</evidence>
<dbReference type="SUPFAM" id="SSF55729">
    <property type="entry name" value="Acyl-CoA N-acyltransferases (Nat)"/>
    <property type="match status" value="1"/>
</dbReference>
<dbReference type="Proteomes" id="UP000653343">
    <property type="component" value="Unassembled WGS sequence"/>
</dbReference>
<proteinExistence type="predicted"/>
<name>A0ABQ2XSL0_9BURK</name>
<gene>
    <name evidence="2" type="ORF">GCM10010946_05660</name>
</gene>
<organism evidence="2 3">
    <name type="scientific">Undibacterium squillarum</name>
    <dbReference type="NCBI Taxonomy" id="1131567"/>
    <lineage>
        <taxon>Bacteria</taxon>
        <taxon>Pseudomonadati</taxon>
        <taxon>Pseudomonadota</taxon>
        <taxon>Betaproteobacteria</taxon>
        <taxon>Burkholderiales</taxon>
        <taxon>Oxalobacteraceae</taxon>
        <taxon>Undibacterium</taxon>
    </lineage>
</organism>
<feature type="domain" description="N-acetyltransferase" evidence="1">
    <location>
        <begin position="1"/>
        <end position="128"/>
    </location>
</feature>
<keyword evidence="3" id="KW-1185">Reference proteome</keyword>
<evidence type="ECO:0000313" key="3">
    <source>
        <dbReference type="Proteomes" id="UP000653343"/>
    </source>
</evidence>
<dbReference type="CDD" id="cd04301">
    <property type="entry name" value="NAT_SF"/>
    <property type="match status" value="1"/>
</dbReference>
<dbReference type="Gene3D" id="3.40.630.30">
    <property type="match status" value="1"/>
</dbReference>
<dbReference type="InterPro" id="IPR000182">
    <property type="entry name" value="GNAT_dom"/>
</dbReference>
<evidence type="ECO:0000259" key="1">
    <source>
        <dbReference type="PROSITE" id="PS51186"/>
    </source>
</evidence>
<protein>
    <submittedName>
        <fullName evidence="2">Acetyltransferase</fullName>
    </submittedName>
</protein>
<comment type="caution">
    <text evidence="2">The sequence shown here is derived from an EMBL/GenBank/DDBJ whole genome shotgun (WGS) entry which is preliminary data.</text>
</comment>
<dbReference type="Pfam" id="PF13673">
    <property type="entry name" value="Acetyltransf_10"/>
    <property type="match status" value="1"/>
</dbReference>